<dbReference type="SUPFAM" id="SSF48208">
    <property type="entry name" value="Six-hairpin glycosidases"/>
    <property type="match status" value="1"/>
</dbReference>
<proteinExistence type="predicted"/>
<dbReference type="GO" id="GO:0005975">
    <property type="term" value="P:carbohydrate metabolic process"/>
    <property type="evidence" value="ECO:0007669"/>
    <property type="project" value="InterPro"/>
</dbReference>
<dbReference type="RefSeq" id="XP_004340020.1">
    <property type="nucleotide sequence ID" value="XM_004339972.1"/>
</dbReference>
<gene>
    <name evidence="1" type="ORF">ACA1_209780</name>
</gene>
<dbReference type="GeneID" id="14918732"/>
<evidence type="ECO:0000313" key="1">
    <source>
        <dbReference type="EMBL" id="ELR18003.1"/>
    </source>
</evidence>
<organism evidence="1 2">
    <name type="scientific">Acanthamoeba castellanii (strain ATCC 30010 / Neff)</name>
    <dbReference type="NCBI Taxonomy" id="1257118"/>
    <lineage>
        <taxon>Eukaryota</taxon>
        <taxon>Amoebozoa</taxon>
        <taxon>Discosea</taxon>
        <taxon>Longamoebia</taxon>
        <taxon>Centramoebida</taxon>
        <taxon>Acanthamoebidae</taxon>
        <taxon>Acanthamoeba</taxon>
    </lineage>
</organism>
<dbReference type="Proteomes" id="UP000011083">
    <property type="component" value="Unassembled WGS sequence"/>
</dbReference>
<dbReference type="AlphaFoldDB" id="L8GZQ5"/>
<name>L8GZQ5_ACACF</name>
<dbReference type="Gene3D" id="2.60.120.260">
    <property type="entry name" value="Galactose-binding domain-like"/>
    <property type="match status" value="1"/>
</dbReference>
<dbReference type="OrthoDB" id="44308at2759"/>
<dbReference type="KEGG" id="acan:ACA1_209780"/>
<sequence length="879" mass="96253">MFDGLYAMAMDDLRQCAVEDIRDAAFNAGQPLHVDPVYETGCTCSLARDRNSPGLVTGIVSGENWPYVWTRDTAYAALLSLAAVDPQRTVNSLLFKTARLKPAAAADHSAAELHIVQDTGTGGSYPVSSDRVTWALGAGEALKYLHGEARERFAAVARAAITHTIEIDRTIVYDDQDGLYRGETSFLDWREQTYPVWVKSDLAHIAGSKALSTNVAHYACISLAASLERQHQDQAAATKYEQVPGPTHYWAKSLRQAIIATFYVDLGDGRGMYAATKGPLTHPSILRHYDLLGSALAVLVMDAGDDADEASRRRAEAVVATYPHAPRGPPVIHPQHPGVPIYHNSAIWPFVTAVRVANWKVVDHGVWSLMRASALHLSNMENLEFLSGETFVDAGPLSGPVVNSRRQLWSVAGYLAMVHDVAFGLQTRDDSATGGAGIRFEPFVTRWLRESLLGHSHEVVLDSFAYRGKQLRVRITLPGDQVAAPAPPTITDASVAVPGEASVLVREGADGSPELRATMTGVVRPYRVARVTVNGRVIAPSAWLGEADLLPPQHTNEWEIALEADGDDRLEARVVEMNLLGGEREAHYAPREPTISTTPTGPDGSVRLRVEKAADDADRVLFDVYRDGALYAERVGSDWAEDLPRDRAHSYSAQAVNPKSGLTSRHSRALWLPSSSRDDPHGVGDELVVEARDMRSNGGMLKIGASGAQPSTTDNEEAAVTSYYCFWGDLHHWLTTDDVRPARSGAYAVQVLYSNGAGTRSTGIACALKWLVVDRISGTDHHEGERTQERRRVVVMPQNSEYRWDDVWNWSTPVGVHLREGCRYAITLCSDDDDVEGTRLMNMSYLDHFTSYTNNGRMLGGGDGLANFVNIARIRLRSF</sequence>
<dbReference type="InterPro" id="IPR008928">
    <property type="entry name" value="6-hairpin_glycosidase_sf"/>
</dbReference>
<protein>
    <submittedName>
        <fullName evidence="1">Glycogen debranching enzyme</fullName>
    </submittedName>
</protein>
<dbReference type="EMBL" id="KB007966">
    <property type="protein sequence ID" value="ELR18003.1"/>
    <property type="molecule type" value="Genomic_DNA"/>
</dbReference>
<reference evidence="1 2" key="1">
    <citation type="journal article" date="2013" name="Genome Biol.">
        <title>Genome of Acanthamoeba castellanii highlights extensive lateral gene transfer and early evolution of tyrosine kinase signaling.</title>
        <authorList>
            <person name="Clarke M."/>
            <person name="Lohan A.J."/>
            <person name="Liu B."/>
            <person name="Lagkouvardos I."/>
            <person name="Roy S."/>
            <person name="Zafar N."/>
            <person name="Bertelli C."/>
            <person name="Schilde C."/>
            <person name="Kianianmomeni A."/>
            <person name="Burglin T.R."/>
            <person name="Frech C."/>
            <person name="Turcotte B."/>
            <person name="Kopec K.O."/>
            <person name="Synnott J.M."/>
            <person name="Choo C."/>
            <person name="Paponov I."/>
            <person name="Finkler A."/>
            <person name="Soon Heng Tan C."/>
            <person name="Hutchins A.P."/>
            <person name="Weinmeier T."/>
            <person name="Rattei T."/>
            <person name="Chu J.S."/>
            <person name="Gimenez G."/>
            <person name="Irimia M."/>
            <person name="Rigden D.J."/>
            <person name="Fitzpatrick D.A."/>
            <person name="Lorenzo-Morales J."/>
            <person name="Bateman A."/>
            <person name="Chiu C.H."/>
            <person name="Tang P."/>
            <person name="Hegemann P."/>
            <person name="Fromm H."/>
            <person name="Raoult D."/>
            <person name="Greub G."/>
            <person name="Miranda-Saavedra D."/>
            <person name="Chen N."/>
            <person name="Nash P."/>
            <person name="Ginger M.L."/>
            <person name="Horn M."/>
            <person name="Schaap P."/>
            <person name="Caler L."/>
            <person name="Loftus B."/>
        </authorList>
    </citation>
    <scope>NUCLEOTIDE SEQUENCE [LARGE SCALE GENOMIC DNA]</scope>
    <source>
        <strain evidence="1 2">Neff</strain>
    </source>
</reference>
<accession>L8GZQ5</accession>
<evidence type="ECO:0000313" key="2">
    <source>
        <dbReference type="Proteomes" id="UP000011083"/>
    </source>
</evidence>
<dbReference type="VEuPathDB" id="AmoebaDB:ACA1_209780"/>
<keyword evidence="2" id="KW-1185">Reference proteome</keyword>